<dbReference type="AlphaFoldDB" id="A0A5A7NBV5"/>
<dbReference type="SUPFAM" id="SSF75516">
    <property type="entry name" value="Pheromone-binding domain of LuxR-like quorum-sensing transcription factors"/>
    <property type="match status" value="1"/>
</dbReference>
<keyword evidence="1" id="KW-0805">Transcription regulation</keyword>
<dbReference type="Gene3D" id="3.30.450.80">
    <property type="entry name" value="Transcription factor LuxR-like, autoinducer-binding domain"/>
    <property type="match status" value="1"/>
</dbReference>
<dbReference type="RefSeq" id="WP_052371277.1">
    <property type="nucleotide sequence ID" value="NZ_BKCN01000024.1"/>
</dbReference>
<keyword evidence="3" id="KW-0804">Transcription</keyword>
<dbReference type="CDD" id="cd06170">
    <property type="entry name" value="LuxR_C_like"/>
    <property type="match status" value="1"/>
</dbReference>
<dbReference type="InterPro" id="IPR016032">
    <property type="entry name" value="Sig_transdc_resp-reg_C-effctor"/>
</dbReference>
<dbReference type="InterPro" id="IPR036388">
    <property type="entry name" value="WH-like_DNA-bd_sf"/>
</dbReference>
<dbReference type="SUPFAM" id="SSF46894">
    <property type="entry name" value="C-terminal effector domain of the bipartite response regulators"/>
    <property type="match status" value="1"/>
</dbReference>
<dbReference type="InterPro" id="IPR000792">
    <property type="entry name" value="Tscrpt_reg_LuxR_C"/>
</dbReference>
<comment type="caution">
    <text evidence="5">The sequence shown here is derived from an EMBL/GenBank/DDBJ whole genome shotgun (WGS) entry which is preliminary data.</text>
</comment>
<evidence type="ECO:0000256" key="1">
    <source>
        <dbReference type="ARBA" id="ARBA00023015"/>
    </source>
</evidence>
<dbReference type="SMART" id="SM00421">
    <property type="entry name" value="HTH_LUXR"/>
    <property type="match status" value="1"/>
</dbReference>
<proteinExistence type="predicted"/>
<feature type="domain" description="HTH luxR-type" evidence="4">
    <location>
        <begin position="191"/>
        <end position="256"/>
    </location>
</feature>
<dbReference type="PANTHER" id="PTHR44688">
    <property type="entry name" value="DNA-BINDING TRANSCRIPTIONAL ACTIVATOR DEVR_DOSR"/>
    <property type="match status" value="1"/>
</dbReference>
<gene>
    <name evidence="5" type="ORF">JCM17846_30990</name>
</gene>
<evidence type="ECO:0000256" key="3">
    <source>
        <dbReference type="ARBA" id="ARBA00023163"/>
    </source>
</evidence>
<dbReference type="PANTHER" id="PTHR44688:SF16">
    <property type="entry name" value="DNA-BINDING TRANSCRIPTIONAL ACTIVATOR DEVR_DOSR"/>
    <property type="match status" value="1"/>
</dbReference>
<dbReference type="Gene3D" id="1.10.10.10">
    <property type="entry name" value="Winged helix-like DNA-binding domain superfamily/Winged helix DNA-binding domain"/>
    <property type="match status" value="1"/>
</dbReference>
<evidence type="ECO:0000313" key="5">
    <source>
        <dbReference type="EMBL" id="GER05417.1"/>
    </source>
</evidence>
<dbReference type="PRINTS" id="PR00038">
    <property type="entry name" value="HTHLUXR"/>
</dbReference>
<evidence type="ECO:0000313" key="6">
    <source>
        <dbReference type="Proteomes" id="UP000324996"/>
    </source>
</evidence>
<sequence>MLADPTERFLSDLPGARNLQEASMLLGHYSRSLPTPRAAFDNDLGNPVFPMGKDGEPIGVELGWPSDFIRRWAGGGLVLACPLVVPCRKMRRPFSWGLDEENLGLPEEDLPRPFTALGQQTLSLLRQVGVRSGITVPVHQPGGRTGFVSWVSDESLQTVRQWAGHHAGELFLVAHAFLEHVDAMMARGAANIKDDCPLTERERECLTWVACGKTDSEIGIIIDRSPETARFHVRNAIAKLDASSRSHAVAKAIRRDWLGPVE</sequence>
<protein>
    <submittedName>
        <fullName evidence="5">LuxR family transcriptional regulator</fullName>
    </submittedName>
</protein>
<dbReference type="PROSITE" id="PS50043">
    <property type="entry name" value="HTH_LUXR_2"/>
    <property type="match status" value="1"/>
</dbReference>
<keyword evidence="6" id="KW-1185">Reference proteome</keyword>
<organism evidence="5 6">
    <name type="scientific">Iodidimonas nitroreducens</name>
    <dbReference type="NCBI Taxonomy" id="1236968"/>
    <lineage>
        <taxon>Bacteria</taxon>
        <taxon>Pseudomonadati</taxon>
        <taxon>Pseudomonadota</taxon>
        <taxon>Alphaproteobacteria</taxon>
        <taxon>Iodidimonadales</taxon>
        <taxon>Iodidimonadaceae</taxon>
        <taxon>Iodidimonas</taxon>
    </lineage>
</organism>
<dbReference type="InterPro" id="IPR036693">
    <property type="entry name" value="TF_LuxR_autoind-bd_dom_sf"/>
</dbReference>
<dbReference type="Pfam" id="PF00196">
    <property type="entry name" value="GerE"/>
    <property type="match status" value="1"/>
</dbReference>
<dbReference type="Proteomes" id="UP000324996">
    <property type="component" value="Unassembled WGS sequence"/>
</dbReference>
<dbReference type="GO" id="GO:0003677">
    <property type="term" value="F:DNA binding"/>
    <property type="evidence" value="ECO:0007669"/>
    <property type="project" value="UniProtKB-KW"/>
</dbReference>
<name>A0A5A7NBV5_9PROT</name>
<keyword evidence="2" id="KW-0238">DNA-binding</keyword>
<dbReference type="GO" id="GO:0006355">
    <property type="term" value="P:regulation of DNA-templated transcription"/>
    <property type="evidence" value="ECO:0007669"/>
    <property type="project" value="InterPro"/>
</dbReference>
<dbReference type="EMBL" id="BKCN01000024">
    <property type="protein sequence ID" value="GER05417.1"/>
    <property type="molecule type" value="Genomic_DNA"/>
</dbReference>
<reference evidence="5 6" key="1">
    <citation type="submission" date="2019-09" db="EMBL/GenBank/DDBJ databases">
        <title>NBRP : Genome information of microbial organism related human and environment.</title>
        <authorList>
            <person name="Hattori M."/>
            <person name="Oshima K."/>
            <person name="Inaba H."/>
            <person name="Suda W."/>
            <person name="Sakamoto M."/>
            <person name="Iino T."/>
            <person name="Kitahara M."/>
            <person name="Oshida Y."/>
            <person name="Iida T."/>
            <person name="Kudo T."/>
            <person name="Itoh T."/>
            <person name="Ohkuma M."/>
        </authorList>
    </citation>
    <scope>NUCLEOTIDE SEQUENCE [LARGE SCALE GENOMIC DNA]</scope>
    <source>
        <strain evidence="5 6">Q-1</strain>
    </source>
</reference>
<dbReference type="Pfam" id="PF03472">
    <property type="entry name" value="Autoind_bind"/>
    <property type="match status" value="1"/>
</dbReference>
<evidence type="ECO:0000259" key="4">
    <source>
        <dbReference type="PROSITE" id="PS50043"/>
    </source>
</evidence>
<evidence type="ECO:0000256" key="2">
    <source>
        <dbReference type="ARBA" id="ARBA00023125"/>
    </source>
</evidence>
<accession>A0A5A7NBV5</accession>
<dbReference type="InterPro" id="IPR005143">
    <property type="entry name" value="TF_LuxR_autoind-bd_dom"/>
</dbReference>